<feature type="transmembrane region" description="Helical" evidence="7">
    <location>
        <begin position="108"/>
        <end position="125"/>
    </location>
</feature>
<dbReference type="InterPro" id="IPR022764">
    <property type="entry name" value="Peptidase_S54_rhomboid_dom"/>
</dbReference>
<dbReference type="InterPro" id="IPR035952">
    <property type="entry name" value="Rhomboid-like_sf"/>
</dbReference>
<keyword evidence="9" id="KW-0378">Hydrolase</keyword>
<dbReference type="Proteomes" id="UP000252707">
    <property type="component" value="Unassembled WGS sequence"/>
</dbReference>
<evidence type="ECO:0000256" key="4">
    <source>
        <dbReference type="ARBA" id="ARBA00022692"/>
    </source>
</evidence>
<evidence type="ECO:0000256" key="6">
    <source>
        <dbReference type="ARBA" id="ARBA00023136"/>
    </source>
</evidence>
<evidence type="ECO:0000313" key="10">
    <source>
        <dbReference type="Proteomes" id="UP000252707"/>
    </source>
</evidence>
<proteinExistence type="predicted"/>
<feature type="transmembrane region" description="Helical" evidence="7">
    <location>
        <begin position="158"/>
        <end position="184"/>
    </location>
</feature>
<keyword evidence="9" id="KW-0645">Protease</keyword>
<evidence type="ECO:0000256" key="5">
    <source>
        <dbReference type="ARBA" id="ARBA00022989"/>
    </source>
</evidence>
<gene>
    <name evidence="9" type="ORF">DFQ59_101682</name>
</gene>
<dbReference type="Pfam" id="PF01694">
    <property type="entry name" value="Rhomboid"/>
    <property type="match status" value="1"/>
</dbReference>
<dbReference type="GO" id="GO:0004252">
    <property type="term" value="F:serine-type endopeptidase activity"/>
    <property type="evidence" value="ECO:0007669"/>
    <property type="project" value="InterPro"/>
</dbReference>
<dbReference type="GO" id="GO:0006508">
    <property type="term" value="P:proteolysis"/>
    <property type="evidence" value="ECO:0007669"/>
    <property type="project" value="UniProtKB-KW"/>
</dbReference>
<protein>
    <submittedName>
        <fullName evidence="9">Membrane associated rhomboid family serine protease</fullName>
    </submittedName>
</protein>
<keyword evidence="3" id="KW-0997">Cell inner membrane</keyword>
<feature type="transmembrane region" description="Helical" evidence="7">
    <location>
        <begin position="12"/>
        <end position="30"/>
    </location>
</feature>
<organism evidence="9 10">
    <name type="scientific">Thioalbus denitrificans</name>
    <dbReference type="NCBI Taxonomy" id="547122"/>
    <lineage>
        <taxon>Bacteria</taxon>
        <taxon>Pseudomonadati</taxon>
        <taxon>Pseudomonadota</taxon>
        <taxon>Gammaproteobacteria</taxon>
        <taxon>Chromatiales</taxon>
        <taxon>Ectothiorhodospiraceae</taxon>
        <taxon>Thioalbus</taxon>
    </lineage>
</organism>
<dbReference type="SUPFAM" id="SSF144091">
    <property type="entry name" value="Rhomboid-like"/>
    <property type="match status" value="1"/>
</dbReference>
<dbReference type="PANTHER" id="PTHR43066:SF26">
    <property type="entry name" value="RHOMBOID PROTEASE GLPG"/>
    <property type="match status" value="1"/>
</dbReference>
<dbReference type="Gene3D" id="1.20.1540.10">
    <property type="entry name" value="Rhomboid-like"/>
    <property type="match status" value="1"/>
</dbReference>
<dbReference type="FunFam" id="1.20.1540.10:FF:000027">
    <property type="entry name" value="Rhomboid family intramembrane serine protease"/>
    <property type="match status" value="1"/>
</dbReference>
<evidence type="ECO:0000259" key="8">
    <source>
        <dbReference type="Pfam" id="PF01694"/>
    </source>
</evidence>
<feature type="transmembrane region" description="Helical" evidence="7">
    <location>
        <begin position="196"/>
        <end position="218"/>
    </location>
</feature>
<dbReference type="PANTHER" id="PTHR43066">
    <property type="entry name" value="RHOMBOID-RELATED PROTEIN"/>
    <property type="match status" value="1"/>
</dbReference>
<reference evidence="9 10" key="1">
    <citation type="submission" date="2018-07" db="EMBL/GenBank/DDBJ databases">
        <title>Genomic Encyclopedia of Type Strains, Phase IV (KMG-IV): sequencing the most valuable type-strain genomes for metagenomic binning, comparative biology and taxonomic classification.</title>
        <authorList>
            <person name="Goeker M."/>
        </authorList>
    </citation>
    <scope>NUCLEOTIDE SEQUENCE [LARGE SCALE GENOMIC DNA]</scope>
    <source>
        <strain evidence="9 10">DSM 26407</strain>
    </source>
</reference>
<evidence type="ECO:0000313" key="9">
    <source>
        <dbReference type="EMBL" id="RCX33381.1"/>
    </source>
</evidence>
<evidence type="ECO:0000256" key="3">
    <source>
        <dbReference type="ARBA" id="ARBA00022519"/>
    </source>
</evidence>
<evidence type="ECO:0000256" key="1">
    <source>
        <dbReference type="ARBA" id="ARBA00004141"/>
    </source>
</evidence>
<feature type="transmembrane region" description="Helical" evidence="7">
    <location>
        <begin position="131"/>
        <end position="151"/>
    </location>
</feature>
<sequence length="234" mass="25075">MIPLHDDNPTRSRPVVTVAIIVACALAFLWQWSHGPEAQRAIIYAFGVIPATLFGERHLPPELALVPPGATVFTSLFLHGGWLHLLGNMLFLWIFGNNVEDAMGHGRFLAFYLICGTAAALAQALPDTGSVIPMVGASGSIAGVLGAYLLLFPHARILVLVPIGFILQVLRLPAVVVLGFWFLLQLISTLTAEPGQGGVAFAAHAGGFLTGLALVPLFRRRGVPLLAPPRDRRR</sequence>
<feature type="transmembrane region" description="Helical" evidence="7">
    <location>
        <begin position="42"/>
        <end position="60"/>
    </location>
</feature>
<keyword evidence="6 7" id="KW-0472">Membrane</keyword>
<accession>A0A369CIJ9</accession>
<name>A0A369CIJ9_9GAMM</name>
<keyword evidence="5 7" id="KW-1133">Transmembrane helix</keyword>
<keyword evidence="10" id="KW-1185">Reference proteome</keyword>
<evidence type="ECO:0000256" key="2">
    <source>
        <dbReference type="ARBA" id="ARBA00022475"/>
    </source>
</evidence>
<evidence type="ECO:0000256" key="7">
    <source>
        <dbReference type="SAM" id="Phobius"/>
    </source>
</evidence>
<dbReference type="GO" id="GO:0016020">
    <property type="term" value="C:membrane"/>
    <property type="evidence" value="ECO:0007669"/>
    <property type="project" value="UniProtKB-SubCell"/>
</dbReference>
<dbReference type="EMBL" id="QPJY01000001">
    <property type="protein sequence ID" value="RCX33381.1"/>
    <property type="molecule type" value="Genomic_DNA"/>
</dbReference>
<feature type="domain" description="Peptidase S54 rhomboid" evidence="8">
    <location>
        <begin position="71"/>
        <end position="220"/>
    </location>
</feature>
<keyword evidence="4 7" id="KW-0812">Transmembrane</keyword>
<dbReference type="RefSeq" id="WP_114278224.1">
    <property type="nucleotide sequence ID" value="NZ_QPJY01000001.1"/>
</dbReference>
<feature type="transmembrane region" description="Helical" evidence="7">
    <location>
        <begin position="72"/>
        <end position="96"/>
    </location>
</feature>
<keyword evidence="2" id="KW-1003">Cell membrane</keyword>
<comment type="caution">
    <text evidence="9">The sequence shown here is derived from an EMBL/GenBank/DDBJ whole genome shotgun (WGS) entry which is preliminary data.</text>
</comment>
<dbReference type="OrthoDB" id="9814037at2"/>
<dbReference type="AlphaFoldDB" id="A0A369CIJ9"/>
<comment type="subcellular location">
    <subcellularLocation>
        <location evidence="1">Membrane</location>
        <topology evidence="1">Multi-pass membrane protein</topology>
    </subcellularLocation>
</comment>